<dbReference type="NCBIfam" id="TIGR00281">
    <property type="entry name" value="SMC-Scp complex subunit ScpB"/>
    <property type="match status" value="1"/>
</dbReference>
<proteinExistence type="predicted"/>
<dbReference type="InterPro" id="IPR036390">
    <property type="entry name" value="WH_DNA-bd_sf"/>
</dbReference>
<dbReference type="Gene3D" id="1.10.10.10">
    <property type="entry name" value="Winged helix-like DNA-binding domain superfamily/Winged helix DNA-binding domain"/>
    <property type="match status" value="2"/>
</dbReference>
<reference evidence="5 6" key="1">
    <citation type="submission" date="2021-03" db="EMBL/GenBank/DDBJ databases">
        <title>Genomic Encyclopedia of Type Strains, Phase IV (KMG-IV): sequencing the most valuable type-strain genomes for metagenomic binning, comparative biology and taxonomic classification.</title>
        <authorList>
            <person name="Goeker M."/>
        </authorList>
    </citation>
    <scope>NUCLEOTIDE SEQUENCE [LARGE SCALE GENOMIC DNA]</scope>
    <source>
        <strain evidence="5 6">DSM 27512</strain>
    </source>
</reference>
<evidence type="ECO:0000256" key="4">
    <source>
        <dbReference type="ARBA" id="ARBA00023306"/>
    </source>
</evidence>
<dbReference type="PANTHER" id="PTHR34298:SF2">
    <property type="entry name" value="SEGREGATION AND CONDENSATION PROTEIN B"/>
    <property type="match status" value="1"/>
</dbReference>
<evidence type="ECO:0000256" key="2">
    <source>
        <dbReference type="ARBA" id="ARBA00022618"/>
    </source>
</evidence>
<evidence type="ECO:0000256" key="3">
    <source>
        <dbReference type="ARBA" id="ARBA00022829"/>
    </source>
</evidence>
<dbReference type="PIRSF" id="PIRSF019345">
    <property type="entry name" value="ScpB"/>
    <property type="match status" value="1"/>
</dbReference>
<dbReference type="InterPro" id="IPR005234">
    <property type="entry name" value="ScpB_csome_segregation"/>
</dbReference>
<dbReference type="Proteomes" id="UP001314903">
    <property type="component" value="Unassembled WGS sequence"/>
</dbReference>
<keyword evidence="3" id="KW-0159">Chromosome partition</keyword>
<keyword evidence="6" id="KW-1185">Reference proteome</keyword>
<dbReference type="InterPro" id="IPR036388">
    <property type="entry name" value="WH-like_DNA-bd_sf"/>
</dbReference>
<evidence type="ECO:0000313" key="6">
    <source>
        <dbReference type="Proteomes" id="UP001314903"/>
    </source>
</evidence>
<protein>
    <submittedName>
        <fullName evidence="5">Segregation and condensation protein B</fullName>
    </submittedName>
</protein>
<keyword evidence="1" id="KW-0963">Cytoplasm</keyword>
<evidence type="ECO:0000256" key="1">
    <source>
        <dbReference type="ARBA" id="ARBA00022490"/>
    </source>
</evidence>
<gene>
    <name evidence="5" type="ORF">J2Z35_001985</name>
</gene>
<organism evidence="5 6">
    <name type="scientific">Acetoanaerobium pronyense</name>
    <dbReference type="NCBI Taxonomy" id="1482736"/>
    <lineage>
        <taxon>Bacteria</taxon>
        <taxon>Bacillati</taxon>
        <taxon>Bacillota</taxon>
        <taxon>Clostridia</taxon>
        <taxon>Peptostreptococcales</taxon>
        <taxon>Filifactoraceae</taxon>
        <taxon>Acetoanaerobium</taxon>
    </lineage>
</organism>
<dbReference type="EMBL" id="JAGGLI010000023">
    <property type="protein sequence ID" value="MBP2028184.1"/>
    <property type="molecule type" value="Genomic_DNA"/>
</dbReference>
<keyword evidence="2" id="KW-0132">Cell division</keyword>
<sequence length="203" mass="23198">MDNSIRENQGGQFYLKQTENKDTLKMVSIIESLLFAYGDPISKKDLIEYLQSKNFSIKTSEFTSLINILIKKYESLESGIELIILEDRYQLSTKGANYEYINDFLNPIKRKSLTQASLETLAIIAYNQPVTKPEIESIRGVKCDKPISTLIEIGLIKEAGRLDKIGKPIIYKTSEKFLEHFSISSIKDLPPLQDFFEESLSDQ</sequence>
<comment type="caution">
    <text evidence="5">The sequence shown here is derived from an EMBL/GenBank/DDBJ whole genome shotgun (WGS) entry which is preliminary data.</text>
</comment>
<dbReference type="PANTHER" id="PTHR34298">
    <property type="entry name" value="SEGREGATION AND CONDENSATION PROTEIN B"/>
    <property type="match status" value="1"/>
</dbReference>
<name>A0ABS4KK78_9FIRM</name>
<dbReference type="SUPFAM" id="SSF46785">
    <property type="entry name" value="Winged helix' DNA-binding domain"/>
    <property type="match status" value="2"/>
</dbReference>
<dbReference type="RefSeq" id="WP_330623428.1">
    <property type="nucleotide sequence ID" value="NZ_JAGGLI010000023.1"/>
</dbReference>
<dbReference type="Pfam" id="PF04079">
    <property type="entry name" value="SMC_ScpB"/>
    <property type="match status" value="1"/>
</dbReference>
<evidence type="ECO:0000313" key="5">
    <source>
        <dbReference type="EMBL" id="MBP2028184.1"/>
    </source>
</evidence>
<accession>A0ABS4KK78</accession>
<keyword evidence="4" id="KW-0131">Cell cycle</keyword>